<feature type="region of interest" description="Disordered" evidence="1">
    <location>
        <begin position="1018"/>
        <end position="1145"/>
    </location>
</feature>
<feature type="compositionally biased region" description="Low complexity" evidence="1">
    <location>
        <begin position="135"/>
        <end position="149"/>
    </location>
</feature>
<dbReference type="Proteomes" id="UP001516023">
    <property type="component" value="Unassembled WGS sequence"/>
</dbReference>
<evidence type="ECO:0000313" key="2">
    <source>
        <dbReference type="EMBL" id="KAL3802050.1"/>
    </source>
</evidence>
<feature type="compositionally biased region" description="Polar residues" evidence="1">
    <location>
        <begin position="465"/>
        <end position="487"/>
    </location>
</feature>
<feature type="compositionally biased region" description="Polar residues" evidence="1">
    <location>
        <begin position="1059"/>
        <end position="1070"/>
    </location>
</feature>
<feature type="compositionally biased region" description="Polar residues" evidence="1">
    <location>
        <begin position="1165"/>
        <end position="1174"/>
    </location>
</feature>
<feature type="compositionally biased region" description="Polar residues" evidence="1">
    <location>
        <begin position="683"/>
        <end position="696"/>
    </location>
</feature>
<proteinExistence type="predicted"/>
<reference evidence="2 3" key="1">
    <citation type="journal article" date="2020" name="G3 (Bethesda)">
        <title>Improved Reference Genome for Cyclotella cryptica CCMP332, a Model for Cell Wall Morphogenesis, Salinity Adaptation, and Lipid Production in Diatoms (Bacillariophyta).</title>
        <authorList>
            <person name="Roberts W.R."/>
            <person name="Downey K.M."/>
            <person name="Ruck E.C."/>
            <person name="Traller J.C."/>
            <person name="Alverson A.J."/>
        </authorList>
    </citation>
    <scope>NUCLEOTIDE SEQUENCE [LARGE SCALE GENOMIC DNA]</scope>
    <source>
        <strain evidence="2 3">CCMP332</strain>
    </source>
</reference>
<feature type="region of interest" description="Disordered" evidence="1">
    <location>
        <begin position="416"/>
        <end position="487"/>
    </location>
</feature>
<gene>
    <name evidence="2" type="ORF">HJC23_010806</name>
</gene>
<dbReference type="EMBL" id="JABMIG020000022">
    <property type="protein sequence ID" value="KAL3802050.1"/>
    <property type="molecule type" value="Genomic_DNA"/>
</dbReference>
<organism evidence="2 3">
    <name type="scientific">Cyclotella cryptica</name>
    <dbReference type="NCBI Taxonomy" id="29204"/>
    <lineage>
        <taxon>Eukaryota</taxon>
        <taxon>Sar</taxon>
        <taxon>Stramenopiles</taxon>
        <taxon>Ochrophyta</taxon>
        <taxon>Bacillariophyta</taxon>
        <taxon>Coscinodiscophyceae</taxon>
        <taxon>Thalassiosirophycidae</taxon>
        <taxon>Stephanodiscales</taxon>
        <taxon>Stephanodiscaceae</taxon>
        <taxon>Cyclotella</taxon>
    </lineage>
</organism>
<sequence>MNRSTEQELHSMYGKQFSSRNISGAGMVDSSQGRVWLNDCDDLIAKYSTPTSVTRGKDSGYRTVSLIDSTNSYGDLQGVETISFDKFIGDASGSKYNLGLNEVPGLEEAFSTETAELIKKATSVRVDAVANRGGHSVQGSSPSTPSSKSIHTHHATSSDEIKRMLLSAKEFEESLNDGTLHTSSSFKSSVSHQLTPPASNCTLSKDPSDSRAKKRYDEAQRLLTSTRKFEESVNRVALDPPEYSIPPRVSPKKPHNTFNLSRERNMSSYGKEYSAARRAHAMSARDDMAVTNKMHDISSRRNISTPRFTGVAAKFPRDFNASGISSYSPNSVRFASDNINQQRSFRSSTSHANLNDVHFRLQDLNARSQDFKASVERGRADHLPKTWSEVRSDDIDLRLDYLKRRCMELRQHTELPGHPSYLHRESSDGNVSPDMHSNTHNGQYSTSIRQSRSDGDKGGSHHHSSLQSAKHQHSTLSGNISTGNAKTPISSCNAKPVALKILSERVLSGYHITRETCSQCGVTKLSKWEKSHDGSASVAEHVECVFCPINDLRSQIQSGIARKILASKLLMGHTTLSRGKLCELCMSPTLVQPDGAVICEVCPVLDAVCLEVSRAQSNGGKILNAIPCNDCGAKTVSMDGQIKCLACKVMKEWQVEQRQQTKQMESSPKEVENILPTQDVKRNPSTSADTSGNTQSPHDDDAQKQSSSNQDQPDDKVDAYVTAAMSKDESAVEVITRKPKIFESLMGQCGSLSNGSQTKEVALNISNLQSQLLKELAKAKQCQLVLENSIEDGEEKQGPSAEDLKEELAKAKRCQYALERIIETTSDMDKFPSVEHNQPDIDDMMSAPELKGSFSISQQEVEAGRPKEYIPPPSFFRSGIPSTVEVTLISPAPDSNLAQAYQTNLKNTDNDKRLVSKSRVGIDFWPFTKASNDNARRREEEQGGFDYDTIQTDDFTVDYTLNTVDDSRLEYLHIKSKNANKVRFQVEEEKEQQAGCSFFPCFGCGDYNVNEERQDDVYRSQDKEDIQREKPNPESWNDCSDPEPRRTLYDPPSQKHSSDYSAASESQMLRSNGPAWIGSGTQYSSDSNGMQEPPTANDYSEISDVSGHVLRSSGRSNNTRDRYEVQHSSYQGRGAPQKRNNASDYSAVSDITGSIQRMQDIVSVTSDNSGSMGQLSGPRKSASYRRNLQLSRRGSSNFHRMGVLPEDESIDTSIDKHIINRSMSGHTAEMKKIVRGFERSNPAAVGV</sequence>
<feature type="region of interest" description="Disordered" evidence="1">
    <location>
        <begin position="658"/>
        <end position="715"/>
    </location>
</feature>
<feature type="compositionally biased region" description="Polar residues" evidence="1">
    <location>
        <begin position="1079"/>
        <end position="1090"/>
    </location>
</feature>
<accession>A0ABD3QVH1</accession>
<feature type="compositionally biased region" description="Basic and acidic residues" evidence="1">
    <location>
        <begin position="1018"/>
        <end position="1032"/>
    </location>
</feature>
<evidence type="ECO:0000313" key="3">
    <source>
        <dbReference type="Proteomes" id="UP001516023"/>
    </source>
</evidence>
<protein>
    <submittedName>
        <fullName evidence="2">Uncharacterized protein</fullName>
    </submittedName>
</protein>
<keyword evidence="3" id="KW-1185">Reference proteome</keyword>
<dbReference type="AlphaFoldDB" id="A0ABD3QVH1"/>
<feature type="region of interest" description="Disordered" evidence="1">
    <location>
        <begin position="178"/>
        <end position="213"/>
    </location>
</feature>
<comment type="caution">
    <text evidence="2">The sequence shown here is derived from an EMBL/GenBank/DDBJ whole genome shotgun (WGS) entry which is preliminary data.</text>
</comment>
<name>A0ABD3QVH1_9STRA</name>
<feature type="compositionally biased region" description="Polar residues" evidence="1">
    <location>
        <begin position="435"/>
        <end position="450"/>
    </location>
</feature>
<feature type="region of interest" description="Disordered" evidence="1">
    <location>
        <begin position="130"/>
        <end position="159"/>
    </location>
</feature>
<feature type="region of interest" description="Disordered" evidence="1">
    <location>
        <begin position="1165"/>
        <end position="1184"/>
    </location>
</feature>
<evidence type="ECO:0000256" key="1">
    <source>
        <dbReference type="SAM" id="MobiDB-lite"/>
    </source>
</evidence>
<feature type="compositionally biased region" description="Polar residues" evidence="1">
    <location>
        <begin position="192"/>
        <end position="205"/>
    </location>
</feature>